<reference evidence="2 3" key="1">
    <citation type="submission" date="2024-04" db="EMBL/GenBank/DDBJ databases">
        <authorList>
            <consortium name="Genoscope - CEA"/>
            <person name="William W."/>
        </authorList>
    </citation>
    <scope>NUCLEOTIDE SEQUENCE [LARGE SCALE GENOMIC DNA]</scope>
</reference>
<dbReference type="GO" id="GO:0003676">
    <property type="term" value="F:nucleic acid binding"/>
    <property type="evidence" value="ECO:0007669"/>
    <property type="project" value="InterPro"/>
</dbReference>
<dbReference type="InterPro" id="IPR012337">
    <property type="entry name" value="RNaseH-like_sf"/>
</dbReference>
<dbReference type="Proteomes" id="UP001497497">
    <property type="component" value="Unassembled WGS sequence"/>
</dbReference>
<dbReference type="AlphaFoldDB" id="A0AAV2IDL0"/>
<feature type="domain" description="RNase H type-1" evidence="1">
    <location>
        <begin position="1"/>
        <end position="106"/>
    </location>
</feature>
<dbReference type="CDD" id="cd09276">
    <property type="entry name" value="Rnase_HI_RT_non_LTR"/>
    <property type="match status" value="1"/>
</dbReference>
<feature type="non-terminal residue" evidence="2">
    <location>
        <position position="185"/>
    </location>
</feature>
<sequence length="185" mass="21724">MYGPCGTFTTSNEAEAIALKMALDNLIEIFRTQPAQRKDIVIFTDNKIILRNSKRDEPRPQIASIIRRTNSIDRDFKLKIFLQWIPGHSDSLLHNRADEIAKDGSKLKQTEHHTSLESLKGRLKSIYRVKWIKQWANCNTGRSVWKYQKSPNNSDPWWSLRRKDQTTISRIRTKHCPTKSYLKRM</sequence>
<comment type="caution">
    <text evidence="2">The sequence shown here is derived from an EMBL/GenBank/DDBJ whole genome shotgun (WGS) entry which is preliminary data.</text>
</comment>
<evidence type="ECO:0000313" key="3">
    <source>
        <dbReference type="Proteomes" id="UP001497497"/>
    </source>
</evidence>
<dbReference type="InterPro" id="IPR002156">
    <property type="entry name" value="RNaseH_domain"/>
</dbReference>
<evidence type="ECO:0000259" key="1">
    <source>
        <dbReference type="PROSITE" id="PS50879"/>
    </source>
</evidence>
<dbReference type="EMBL" id="CAXITT010000638">
    <property type="protein sequence ID" value="CAL1544697.1"/>
    <property type="molecule type" value="Genomic_DNA"/>
</dbReference>
<proteinExistence type="predicted"/>
<organism evidence="2 3">
    <name type="scientific">Lymnaea stagnalis</name>
    <name type="common">Great pond snail</name>
    <name type="synonym">Helix stagnalis</name>
    <dbReference type="NCBI Taxonomy" id="6523"/>
    <lineage>
        <taxon>Eukaryota</taxon>
        <taxon>Metazoa</taxon>
        <taxon>Spiralia</taxon>
        <taxon>Lophotrochozoa</taxon>
        <taxon>Mollusca</taxon>
        <taxon>Gastropoda</taxon>
        <taxon>Heterobranchia</taxon>
        <taxon>Euthyneura</taxon>
        <taxon>Panpulmonata</taxon>
        <taxon>Hygrophila</taxon>
        <taxon>Lymnaeoidea</taxon>
        <taxon>Lymnaeidae</taxon>
        <taxon>Lymnaea</taxon>
    </lineage>
</organism>
<dbReference type="Gene3D" id="3.30.420.10">
    <property type="entry name" value="Ribonuclease H-like superfamily/Ribonuclease H"/>
    <property type="match status" value="1"/>
</dbReference>
<gene>
    <name evidence="2" type="ORF">GSLYS_00018180001</name>
</gene>
<dbReference type="SUPFAM" id="SSF53098">
    <property type="entry name" value="Ribonuclease H-like"/>
    <property type="match status" value="1"/>
</dbReference>
<dbReference type="InterPro" id="IPR036397">
    <property type="entry name" value="RNaseH_sf"/>
</dbReference>
<keyword evidence="3" id="KW-1185">Reference proteome</keyword>
<dbReference type="PROSITE" id="PS50879">
    <property type="entry name" value="RNASE_H_1"/>
    <property type="match status" value="1"/>
</dbReference>
<protein>
    <recommendedName>
        <fullName evidence="1">RNase H type-1 domain-containing protein</fullName>
    </recommendedName>
</protein>
<name>A0AAV2IDL0_LYMST</name>
<evidence type="ECO:0000313" key="2">
    <source>
        <dbReference type="EMBL" id="CAL1544697.1"/>
    </source>
</evidence>
<dbReference type="GO" id="GO:0004523">
    <property type="term" value="F:RNA-DNA hybrid ribonuclease activity"/>
    <property type="evidence" value="ECO:0007669"/>
    <property type="project" value="InterPro"/>
</dbReference>
<accession>A0AAV2IDL0</accession>